<dbReference type="Pfam" id="PF00126">
    <property type="entry name" value="HTH_1"/>
    <property type="match status" value="1"/>
</dbReference>
<dbReference type="Gene3D" id="3.40.190.290">
    <property type="match status" value="1"/>
</dbReference>
<dbReference type="GO" id="GO:0003700">
    <property type="term" value="F:DNA-binding transcription factor activity"/>
    <property type="evidence" value="ECO:0007669"/>
    <property type="project" value="InterPro"/>
</dbReference>
<evidence type="ECO:0000256" key="2">
    <source>
        <dbReference type="ARBA" id="ARBA00023015"/>
    </source>
</evidence>
<dbReference type="InterPro" id="IPR000847">
    <property type="entry name" value="LysR_HTH_N"/>
</dbReference>
<reference evidence="6" key="1">
    <citation type="journal article" date="2020" name="mSystems">
        <title>Genome- and Community-Level Interaction Insights into Carbon Utilization and Element Cycling Functions of Hydrothermarchaeota in Hydrothermal Sediment.</title>
        <authorList>
            <person name="Zhou Z."/>
            <person name="Liu Y."/>
            <person name="Xu W."/>
            <person name="Pan J."/>
            <person name="Luo Z.H."/>
            <person name="Li M."/>
        </authorList>
    </citation>
    <scope>NUCLEOTIDE SEQUENCE [LARGE SCALE GENOMIC DNA]</scope>
    <source>
        <strain evidence="6">HyVt-443</strain>
    </source>
</reference>
<dbReference type="InterPro" id="IPR036390">
    <property type="entry name" value="WH_DNA-bd_sf"/>
</dbReference>
<dbReference type="PRINTS" id="PR00039">
    <property type="entry name" value="HTHLYSR"/>
</dbReference>
<keyword evidence="2" id="KW-0805">Transcription regulation</keyword>
<dbReference type="AlphaFoldDB" id="A0A831RJT8"/>
<evidence type="ECO:0000256" key="4">
    <source>
        <dbReference type="ARBA" id="ARBA00023163"/>
    </source>
</evidence>
<feature type="domain" description="HTH lysR-type" evidence="5">
    <location>
        <begin position="1"/>
        <end position="58"/>
    </location>
</feature>
<dbReference type="PROSITE" id="PS50931">
    <property type="entry name" value="HTH_LYSR"/>
    <property type="match status" value="1"/>
</dbReference>
<evidence type="ECO:0000256" key="1">
    <source>
        <dbReference type="ARBA" id="ARBA00009437"/>
    </source>
</evidence>
<dbReference type="Gene3D" id="1.10.10.10">
    <property type="entry name" value="Winged helix-like DNA-binding domain superfamily/Winged helix DNA-binding domain"/>
    <property type="match status" value="1"/>
</dbReference>
<dbReference type="FunFam" id="1.10.10.10:FF:000001">
    <property type="entry name" value="LysR family transcriptional regulator"/>
    <property type="match status" value="1"/>
</dbReference>
<dbReference type="GO" id="GO:0000976">
    <property type="term" value="F:transcription cis-regulatory region binding"/>
    <property type="evidence" value="ECO:0007669"/>
    <property type="project" value="TreeGrafter"/>
</dbReference>
<dbReference type="EMBL" id="DRKP01000023">
    <property type="protein sequence ID" value="HEB95192.1"/>
    <property type="molecule type" value="Genomic_DNA"/>
</dbReference>
<dbReference type="InterPro" id="IPR005119">
    <property type="entry name" value="LysR_subst-bd"/>
</dbReference>
<dbReference type="SUPFAM" id="SSF46785">
    <property type="entry name" value="Winged helix' DNA-binding domain"/>
    <property type="match status" value="1"/>
</dbReference>
<name>A0A831RJT8_9GAMM</name>
<evidence type="ECO:0000313" key="6">
    <source>
        <dbReference type="EMBL" id="HEB95192.1"/>
    </source>
</evidence>
<dbReference type="PANTHER" id="PTHR30126">
    <property type="entry name" value="HTH-TYPE TRANSCRIPTIONAL REGULATOR"/>
    <property type="match status" value="1"/>
</dbReference>
<comment type="similarity">
    <text evidence="1">Belongs to the LysR transcriptional regulatory family.</text>
</comment>
<evidence type="ECO:0000259" key="5">
    <source>
        <dbReference type="PROSITE" id="PS50931"/>
    </source>
</evidence>
<protein>
    <submittedName>
        <fullName evidence="6">LysR family transcriptional regulator</fullName>
    </submittedName>
</protein>
<sequence>MEINELAAFVAVAETGSFSRAAERLFLTQPAVSKRIAGLEGKLATRLFDRIGHRIHLTEAGRQLLPRARSLLLEIRDIERGITNLSGEIGGTLRMGTSHHIGLRRLPPVLKHYSRSFPRVKLDIRFLDSESACAAVEQGELELAVVTLPPAPSPVLELTRIWHDRLRFVVAADHPLAGRRRVTLADLAGFPAVLAAHGTYTRGILEQAMAPLGLSLQVGMATNYLETLKMMVSIGLGWSLLPESMLDDPGLRPLQLPEMALSRELGVVVHRHRVLSNAAREMLESCRRFRDPPDRG</sequence>
<dbReference type="InterPro" id="IPR036388">
    <property type="entry name" value="WH-like_DNA-bd_sf"/>
</dbReference>
<organism evidence="6">
    <name type="scientific">Sedimenticola thiotaurini</name>
    <dbReference type="NCBI Taxonomy" id="1543721"/>
    <lineage>
        <taxon>Bacteria</taxon>
        <taxon>Pseudomonadati</taxon>
        <taxon>Pseudomonadota</taxon>
        <taxon>Gammaproteobacteria</taxon>
        <taxon>Chromatiales</taxon>
        <taxon>Sedimenticolaceae</taxon>
        <taxon>Sedimenticola</taxon>
    </lineage>
</organism>
<evidence type="ECO:0000256" key="3">
    <source>
        <dbReference type="ARBA" id="ARBA00023125"/>
    </source>
</evidence>
<comment type="caution">
    <text evidence="6">The sequence shown here is derived from an EMBL/GenBank/DDBJ whole genome shotgun (WGS) entry which is preliminary data.</text>
</comment>
<dbReference type="Proteomes" id="UP000886251">
    <property type="component" value="Unassembled WGS sequence"/>
</dbReference>
<accession>A0A831RJT8</accession>
<dbReference type="Pfam" id="PF03466">
    <property type="entry name" value="LysR_substrate"/>
    <property type="match status" value="1"/>
</dbReference>
<gene>
    <name evidence="6" type="ORF">ENI96_02015</name>
</gene>
<keyword evidence="4" id="KW-0804">Transcription</keyword>
<dbReference type="CDD" id="cd05466">
    <property type="entry name" value="PBP2_LTTR_substrate"/>
    <property type="match status" value="1"/>
</dbReference>
<proteinExistence type="inferred from homology"/>
<keyword evidence="3" id="KW-0238">DNA-binding</keyword>
<dbReference type="PANTHER" id="PTHR30126:SF81">
    <property type="entry name" value="HTH-TYPE TRANSCRIPTIONAL REGULATOR ILVY"/>
    <property type="match status" value="1"/>
</dbReference>
<dbReference type="SUPFAM" id="SSF53850">
    <property type="entry name" value="Periplasmic binding protein-like II"/>
    <property type="match status" value="1"/>
</dbReference>